<feature type="domain" description="Polysaccharide export protein N-terminal" evidence="3">
    <location>
        <begin position="22"/>
        <end position="97"/>
    </location>
</feature>
<evidence type="ECO:0000313" key="5">
    <source>
        <dbReference type="EMBL" id="SLN38323.1"/>
    </source>
</evidence>
<dbReference type="InterPro" id="IPR003715">
    <property type="entry name" value="Poly_export_N"/>
</dbReference>
<accession>A0A1X6Z1R8</accession>
<dbReference type="RefSeq" id="WP_085817594.1">
    <property type="nucleotide sequence ID" value="NZ_FWFU01000002.1"/>
</dbReference>
<protein>
    <submittedName>
        <fullName evidence="5">Polysialic acid transport protein KpsD</fullName>
    </submittedName>
</protein>
<keyword evidence="1 2" id="KW-0732">Signal</keyword>
<evidence type="ECO:0000259" key="3">
    <source>
        <dbReference type="Pfam" id="PF02563"/>
    </source>
</evidence>
<dbReference type="Gene3D" id="3.10.560.10">
    <property type="entry name" value="Outer membrane lipoprotein wza domain like"/>
    <property type="match status" value="1"/>
</dbReference>
<evidence type="ECO:0000313" key="6">
    <source>
        <dbReference type="Proteomes" id="UP000193207"/>
    </source>
</evidence>
<dbReference type="Proteomes" id="UP000193207">
    <property type="component" value="Unassembled WGS sequence"/>
</dbReference>
<dbReference type="PANTHER" id="PTHR33619:SF3">
    <property type="entry name" value="POLYSACCHARIDE EXPORT PROTEIN GFCE-RELATED"/>
    <property type="match status" value="1"/>
</dbReference>
<evidence type="ECO:0000256" key="1">
    <source>
        <dbReference type="ARBA" id="ARBA00022729"/>
    </source>
</evidence>
<organism evidence="5 6">
    <name type="scientific">Roseovarius halotolerans</name>
    <dbReference type="NCBI Taxonomy" id="505353"/>
    <lineage>
        <taxon>Bacteria</taxon>
        <taxon>Pseudomonadati</taxon>
        <taxon>Pseudomonadota</taxon>
        <taxon>Alphaproteobacteria</taxon>
        <taxon>Rhodobacterales</taxon>
        <taxon>Roseobacteraceae</taxon>
        <taxon>Roseovarius</taxon>
    </lineage>
</organism>
<keyword evidence="6" id="KW-1185">Reference proteome</keyword>
<feature type="domain" description="Soluble ligand binding" evidence="4">
    <location>
        <begin position="117"/>
        <end position="163"/>
    </location>
</feature>
<dbReference type="Pfam" id="PF02563">
    <property type="entry name" value="Poly_export"/>
    <property type="match status" value="1"/>
</dbReference>
<dbReference type="OrthoDB" id="197007at2"/>
<feature type="signal peptide" evidence="2">
    <location>
        <begin position="1"/>
        <end position="23"/>
    </location>
</feature>
<dbReference type="AlphaFoldDB" id="A0A1X6Z1R8"/>
<dbReference type="PANTHER" id="PTHR33619">
    <property type="entry name" value="POLYSACCHARIDE EXPORT PROTEIN GFCE-RELATED"/>
    <property type="match status" value="1"/>
</dbReference>
<sequence>MKRIITLLAALLVTPLMGHSANAQDSYRIKPGDVVRVEVLEDSSINRDTLVLPDGRISLPLAGSVTAGGRTIEQVRSEVSSKLAPNFAAEPTVFVTLSSLAAPRASRAAAAPPTDTIYVLGEVASPGAVKLEQGTTLLQALAAVGGFSKFAATKRIQLRRTDKSRTERIYNVNYDAILQGKTSIGTTILSSGDVIIVPQRRLFE</sequence>
<dbReference type="EMBL" id="FWFU01000002">
    <property type="protein sequence ID" value="SLN38323.1"/>
    <property type="molecule type" value="Genomic_DNA"/>
</dbReference>
<evidence type="ECO:0000259" key="4">
    <source>
        <dbReference type="Pfam" id="PF10531"/>
    </source>
</evidence>
<feature type="chain" id="PRO_5012597891" evidence="2">
    <location>
        <begin position="24"/>
        <end position="204"/>
    </location>
</feature>
<reference evidence="5 6" key="1">
    <citation type="submission" date="2017-03" db="EMBL/GenBank/DDBJ databases">
        <authorList>
            <person name="Afonso C.L."/>
            <person name="Miller P.J."/>
            <person name="Scott M.A."/>
            <person name="Spackman E."/>
            <person name="Goraichik I."/>
            <person name="Dimitrov K.M."/>
            <person name="Suarez D.L."/>
            <person name="Swayne D.E."/>
        </authorList>
    </citation>
    <scope>NUCLEOTIDE SEQUENCE [LARGE SCALE GENOMIC DNA]</scope>
    <source>
        <strain evidence="5 6">CECT 8110</strain>
    </source>
</reference>
<gene>
    <name evidence="5" type="primary">kpsD</name>
    <name evidence="5" type="ORF">ROH8110_02015</name>
</gene>
<dbReference type="GO" id="GO:0015159">
    <property type="term" value="F:polysaccharide transmembrane transporter activity"/>
    <property type="evidence" value="ECO:0007669"/>
    <property type="project" value="InterPro"/>
</dbReference>
<dbReference type="Pfam" id="PF10531">
    <property type="entry name" value="SLBB"/>
    <property type="match status" value="1"/>
</dbReference>
<dbReference type="InterPro" id="IPR019554">
    <property type="entry name" value="Soluble_ligand-bd"/>
</dbReference>
<evidence type="ECO:0000256" key="2">
    <source>
        <dbReference type="SAM" id="SignalP"/>
    </source>
</evidence>
<name>A0A1X6Z1R8_9RHOB</name>
<dbReference type="Gene3D" id="3.30.1950.10">
    <property type="entry name" value="wza like domain"/>
    <property type="match status" value="1"/>
</dbReference>
<proteinExistence type="predicted"/>
<dbReference type="InterPro" id="IPR049712">
    <property type="entry name" value="Poly_export"/>
</dbReference>